<evidence type="ECO:0000256" key="2">
    <source>
        <dbReference type="ARBA" id="ARBA00022540"/>
    </source>
</evidence>
<dbReference type="HAMAP" id="MF_03009">
    <property type="entry name" value="eIF3j"/>
    <property type="match status" value="1"/>
</dbReference>
<dbReference type="InterPro" id="IPR023194">
    <property type="entry name" value="eIF3-like_dom_sf"/>
</dbReference>
<comment type="subcellular location">
    <subcellularLocation>
        <location evidence="4">Cytoplasm</location>
    </subcellularLocation>
</comment>
<keyword evidence="3 4" id="KW-0648">Protein biosynthesis</keyword>
<keyword evidence="1 4" id="KW-0963">Cytoplasm</keyword>
<feature type="compositionally biased region" description="Acidic residues" evidence="5">
    <location>
        <begin position="98"/>
        <end position="117"/>
    </location>
</feature>
<evidence type="ECO:0000256" key="5">
    <source>
        <dbReference type="SAM" id="MobiDB-lite"/>
    </source>
</evidence>
<reference evidence="6 7" key="1">
    <citation type="journal article" date="2022" name="G3 (Bethesda)">
        <title>Enemy or ally: a genomic approach to elucidate the lifestyle of Phyllosticta citrichinaensis.</title>
        <authorList>
            <person name="Buijs V.A."/>
            <person name="Groenewald J.Z."/>
            <person name="Haridas S."/>
            <person name="LaButti K.M."/>
            <person name="Lipzen A."/>
            <person name="Martin F.M."/>
            <person name="Barry K."/>
            <person name="Grigoriev I.V."/>
            <person name="Crous P.W."/>
            <person name="Seidl M.F."/>
        </authorList>
    </citation>
    <scope>NUCLEOTIDE SEQUENCE [LARGE SCALE GENOMIC DNA]</scope>
    <source>
        <strain evidence="6 7">CBS 129764</strain>
    </source>
</reference>
<comment type="similarity">
    <text evidence="4">Belongs to the eIF-3 subunit J family.</text>
</comment>
<feature type="compositionally biased region" description="Acidic residues" evidence="5">
    <location>
        <begin position="162"/>
        <end position="171"/>
    </location>
</feature>
<feature type="region of interest" description="Disordered" evidence="5">
    <location>
        <begin position="1"/>
        <end position="27"/>
    </location>
</feature>
<sequence length="358" mass="39958">MAEDARSLARGTPGQNSDKAPPLCETHLSDSATTRVYCPPLGTPALSPNLGRYPSTFASCLDLEFSYKKNDKMPPSKWDDESEEDTPVVPVARRSKWDDEEEDDVLDSWDAEEDSEVEREKAKKAEEAKAKAEAEAKASHKSKAKRIEDRIAENRRRKEEAENAYDSDEDEATRRLKARKNEMDADLAAAEDLFGEMDVGDRRAPKKDDEELFGDAAFGKKRGTNKAITLTDKSDPTKTVELSSLSIFSPTTKDEFHKLRETLVPLLVANSKKPQYAIFLQEFSKQIAKDLPSEQIKKIASGMTTLSNEKLKEEKAAEKGGKKSKAAKTKVNLNASRDVAYKPDTATYDDDFGDDDFM</sequence>
<evidence type="ECO:0000256" key="3">
    <source>
        <dbReference type="ARBA" id="ARBA00022917"/>
    </source>
</evidence>
<feature type="region of interest" description="Disordered" evidence="5">
    <location>
        <begin position="70"/>
        <end position="177"/>
    </location>
</feature>
<dbReference type="PANTHER" id="PTHR21681:SF0">
    <property type="entry name" value="EUKARYOTIC TRANSLATION INITIATION FACTOR 3 SUBUNIT J"/>
    <property type="match status" value="1"/>
</dbReference>
<feature type="compositionally biased region" description="Basic and acidic residues" evidence="5">
    <location>
        <begin position="145"/>
        <end position="161"/>
    </location>
</feature>
<name>A0ABR1Y3V9_9PEZI</name>
<comment type="subunit">
    <text evidence="4">Component of the eukaryotic translation initiation factor 3 (eIF-3) complex.</text>
</comment>
<evidence type="ECO:0000256" key="1">
    <source>
        <dbReference type="ARBA" id="ARBA00022490"/>
    </source>
</evidence>
<organism evidence="6 7">
    <name type="scientific">Phyllosticta citrichinensis</name>
    <dbReference type="NCBI Taxonomy" id="1130410"/>
    <lineage>
        <taxon>Eukaryota</taxon>
        <taxon>Fungi</taxon>
        <taxon>Dikarya</taxon>
        <taxon>Ascomycota</taxon>
        <taxon>Pezizomycotina</taxon>
        <taxon>Dothideomycetes</taxon>
        <taxon>Dothideomycetes incertae sedis</taxon>
        <taxon>Botryosphaeriales</taxon>
        <taxon>Phyllostictaceae</taxon>
        <taxon>Phyllosticta</taxon>
    </lineage>
</organism>
<comment type="function">
    <text evidence="4">Component of the eukaryotic translation initiation factor 3 (eIF-3) complex, which is involved in protein synthesis of a specialized repertoire of mRNAs and, together with other initiation factors, stimulates binding of mRNA and methionyl-tRNAi to the 40S ribosome. The eIF-3 complex specifically targets and initiates translation of a subset of mRNAs involved in cell proliferation.</text>
</comment>
<keyword evidence="7" id="KW-1185">Reference proteome</keyword>
<protein>
    <recommendedName>
        <fullName evidence="4">Eukaryotic translation initiation factor 3 subunit J</fullName>
        <shortName evidence="4">eIF3j</shortName>
    </recommendedName>
    <alternativeName>
        <fullName evidence="4">Eukaryotic translation initiation factor 3 30 kDa subunit homolog</fullName>
        <shortName evidence="4">eIF-3 30 kDa subunit homolog</shortName>
    </alternativeName>
</protein>
<dbReference type="InterPro" id="IPR013906">
    <property type="entry name" value="eIF3j"/>
</dbReference>
<dbReference type="Proteomes" id="UP001456524">
    <property type="component" value="Unassembled WGS sequence"/>
</dbReference>
<dbReference type="Pfam" id="PF08597">
    <property type="entry name" value="eIF3_subunit"/>
    <property type="match status" value="1"/>
</dbReference>
<dbReference type="EMBL" id="JBBWUH010000002">
    <property type="protein sequence ID" value="KAK8175758.1"/>
    <property type="molecule type" value="Genomic_DNA"/>
</dbReference>
<evidence type="ECO:0000313" key="7">
    <source>
        <dbReference type="Proteomes" id="UP001456524"/>
    </source>
</evidence>
<dbReference type="GO" id="GO:0003743">
    <property type="term" value="F:translation initiation factor activity"/>
    <property type="evidence" value="ECO:0007669"/>
    <property type="project" value="UniProtKB-KW"/>
</dbReference>
<keyword evidence="2 4" id="KW-0396">Initiation factor</keyword>
<gene>
    <name evidence="4" type="primary">HCR1</name>
    <name evidence="6" type="ORF">IWX90DRAFT_483781</name>
</gene>
<feature type="compositionally biased region" description="Basic and acidic residues" evidence="5">
    <location>
        <begin position="118"/>
        <end position="138"/>
    </location>
</feature>
<accession>A0ABR1Y3V9</accession>
<dbReference type="Gene3D" id="1.10.246.60">
    <property type="entry name" value="Eukaryotic translation initiation factor 3 like domains"/>
    <property type="match status" value="1"/>
</dbReference>
<dbReference type="PANTHER" id="PTHR21681">
    <property type="entry name" value="EUKARYOTIC TRANSLATION INITIATION FACTOR 3 SUBUNIT J"/>
    <property type="match status" value="1"/>
</dbReference>
<evidence type="ECO:0000256" key="4">
    <source>
        <dbReference type="HAMAP-Rule" id="MF_03009"/>
    </source>
</evidence>
<comment type="caution">
    <text evidence="6">The sequence shown here is derived from an EMBL/GenBank/DDBJ whole genome shotgun (WGS) entry which is preliminary data.</text>
</comment>
<proteinExistence type="inferred from homology"/>
<feature type="compositionally biased region" description="Basic and acidic residues" evidence="5">
    <location>
        <begin position="70"/>
        <end position="79"/>
    </location>
</feature>
<evidence type="ECO:0000313" key="6">
    <source>
        <dbReference type="EMBL" id="KAK8175758.1"/>
    </source>
</evidence>